<dbReference type="InterPro" id="IPR000719">
    <property type="entry name" value="Prot_kinase_dom"/>
</dbReference>
<evidence type="ECO:0000313" key="2">
    <source>
        <dbReference type="EMBL" id="KDQ17288.1"/>
    </source>
</evidence>
<dbReference type="InParanoid" id="A0A067MNF8"/>
<feature type="non-terminal residue" evidence="2">
    <location>
        <position position="1"/>
    </location>
</feature>
<dbReference type="SMART" id="SM00220">
    <property type="entry name" value="S_TKc"/>
    <property type="match status" value="1"/>
</dbReference>
<protein>
    <recommendedName>
        <fullName evidence="1">Protein kinase domain-containing protein</fullName>
    </recommendedName>
</protein>
<dbReference type="OrthoDB" id="3248549at2759"/>
<dbReference type="PIRSF" id="PIRSF000654">
    <property type="entry name" value="Integrin-linked_kinase"/>
    <property type="match status" value="1"/>
</dbReference>
<feature type="domain" description="Protein kinase" evidence="1">
    <location>
        <begin position="1"/>
        <end position="224"/>
    </location>
</feature>
<dbReference type="PANTHER" id="PTHR44329">
    <property type="entry name" value="SERINE/THREONINE-PROTEIN KINASE TNNI3K-RELATED"/>
    <property type="match status" value="1"/>
</dbReference>
<dbReference type="HOGENOM" id="CLU_000288_7_18_1"/>
<dbReference type="AlphaFoldDB" id="A0A067MNF8"/>
<dbReference type="Proteomes" id="UP000027195">
    <property type="component" value="Unassembled WGS sequence"/>
</dbReference>
<sequence length="244" mass="28056">RALREMEVWKELRHRHILPFLGSVTLGGRIHMVSPWMKNKDIMQYLRQPQNLNVDCTFLLLQIALGLQYLHTRDPPVIHGDIKGENILISDSLEACICDFGLSQSQDGSIVTNSYTWQVAGNPRWQAPELLMAETTALGQRTKSSDIFAFGRVIVQLVTRQHPFPEVENSHAVVLKVVKGEAPPRPGSSEMDDRMWDLVNKCCSYNPDRRPDIDGVLRRLQRIIELRDARLTKLLSFFQSFRFY</sequence>
<organism evidence="2 3">
    <name type="scientific">Botryobasidium botryosum (strain FD-172 SS1)</name>
    <dbReference type="NCBI Taxonomy" id="930990"/>
    <lineage>
        <taxon>Eukaryota</taxon>
        <taxon>Fungi</taxon>
        <taxon>Dikarya</taxon>
        <taxon>Basidiomycota</taxon>
        <taxon>Agaricomycotina</taxon>
        <taxon>Agaricomycetes</taxon>
        <taxon>Cantharellales</taxon>
        <taxon>Botryobasidiaceae</taxon>
        <taxon>Botryobasidium</taxon>
    </lineage>
</organism>
<dbReference type="GO" id="GO:0005524">
    <property type="term" value="F:ATP binding"/>
    <property type="evidence" value="ECO:0007669"/>
    <property type="project" value="InterPro"/>
</dbReference>
<dbReference type="SUPFAM" id="SSF56112">
    <property type="entry name" value="Protein kinase-like (PK-like)"/>
    <property type="match status" value="1"/>
</dbReference>
<keyword evidence="3" id="KW-1185">Reference proteome</keyword>
<name>A0A067MNF8_BOTB1</name>
<dbReference type="PANTHER" id="PTHR44329:SF214">
    <property type="entry name" value="PROTEIN KINASE DOMAIN-CONTAINING PROTEIN"/>
    <property type="match status" value="1"/>
</dbReference>
<dbReference type="InterPro" id="IPR051681">
    <property type="entry name" value="Ser/Thr_Kinases-Pseudokinases"/>
</dbReference>
<accession>A0A067MNF8</accession>
<evidence type="ECO:0000259" key="1">
    <source>
        <dbReference type="PROSITE" id="PS50011"/>
    </source>
</evidence>
<dbReference type="PROSITE" id="PS50011">
    <property type="entry name" value="PROTEIN_KINASE_DOM"/>
    <property type="match status" value="1"/>
</dbReference>
<reference evidence="3" key="1">
    <citation type="journal article" date="2014" name="Proc. Natl. Acad. Sci. U.S.A.">
        <title>Extensive sampling of basidiomycete genomes demonstrates inadequacy of the white-rot/brown-rot paradigm for wood decay fungi.</title>
        <authorList>
            <person name="Riley R."/>
            <person name="Salamov A.A."/>
            <person name="Brown D.W."/>
            <person name="Nagy L.G."/>
            <person name="Floudas D."/>
            <person name="Held B.W."/>
            <person name="Levasseur A."/>
            <person name="Lombard V."/>
            <person name="Morin E."/>
            <person name="Otillar R."/>
            <person name="Lindquist E.A."/>
            <person name="Sun H."/>
            <person name="LaButti K.M."/>
            <person name="Schmutz J."/>
            <person name="Jabbour D."/>
            <person name="Luo H."/>
            <person name="Baker S.E."/>
            <person name="Pisabarro A.G."/>
            <person name="Walton J.D."/>
            <person name="Blanchette R.A."/>
            <person name="Henrissat B."/>
            <person name="Martin F."/>
            <person name="Cullen D."/>
            <person name="Hibbett D.S."/>
            <person name="Grigoriev I.V."/>
        </authorList>
    </citation>
    <scope>NUCLEOTIDE SEQUENCE [LARGE SCALE GENOMIC DNA]</scope>
    <source>
        <strain evidence="3">FD-172 SS1</strain>
    </source>
</reference>
<gene>
    <name evidence="2" type="ORF">BOTBODRAFT_105996</name>
</gene>
<dbReference type="Gene3D" id="1.10.510.10">
    <property type="entry name" value="Transferase(Phosphotransferase) domain 1"/>
    <property type="match status" value="1"/>
</dbReference>
<dbReference type="Pfam" id="PF00069">
    <property type="entry name" value="Pkinase"/>
    <property type="match status" value="1"/>
</dbReference>
<proteinExistence type="predicted"/>
<dbReference type="GO" id="GO:0004674">
    <property type="term" value="F:protein serine/threonine kinase activity"/>
    <property type="evidence" value="ECO:0007669"/>
    <property type="project" value="TreeGrafter"/>
</dbReference>
<dbReference type="InterPro" id="IPR008271">
    <property type="entry name" value="Ser/Thr_kinase_AS"/>
</dbReference>
<dbReference type="PROSITE" id="PS00108">
    <property type="entry name" value="PROTEIN_KINASE_ST"/>
    <property type="match status" value="1"/>
</dbReference>
<evidence type="ECO:0000313" key="3">
    <source>
        <dbReference type="Proteomes" id="UP000027195"/>
    </source>
</evidence>
<dbReference type="EMBL" id="KL198024">
    <property type="protein sequence ID" value="KDQ17288.1"/>
    <property type="molecule type" value="Genomic_DNA"/>
</dbReference>
<dbReference type="InterPro" id="IPR011009">
    <property type="entry name" value="Kinase-like_dom_sf"/>
</dbReference>
<dbReference type="STRING" id="930990.A0A067MNF8"/>